<reference evidence="3" key="1">
    <citation type="journal article" date="2019" name="Int. J. Syst. Evol. Microbiol.">
        <title>The Global Catalogue of Microorganisms (GCM) 10K type strain sequencing project: providing services to taxonomists for standard genome sequencing and annotation.</title>
        <authorList>
            <consortium name="The Broad Institute Genomics Platform"/>
            <consortium name="The Broad Institute Genome Sequencing Center for Infectious Disease"/>
            <person name="Wu L."/>
            <person name="Ma J."/>
        </authorList>
    </citation>
    <scope>NUCLEOTIDE SEQUENCE [LARGE SCALE GENOMIC DNA]</scope>
    <source>
        <strain evidence="3">CGMCC 4.7198</strain>
    </source>
</reference>
<dbReference type="RefSeq" id="WP_381255982.1">
    <property type="nucleotide sequence ID" value="NZ_JBHTBI010000014.1"/>
</dbReference>
<name>A0ABW2VY15_9ACTN</name>
<dbReference type="Proteomes" id="UP001596957">
    <property type="component" value="Unassembled WGS sequence"/>
</dbReference>
<protein>
    <submittedName>
        <fullName evidence="2">Uncharacterized protein</fullName>
    </submittedName>
</protein>
<proteinExistence type="predicted"/>
<sequence length="79" mass="8985">MTPRPDEKTVKQLKEDARRALQAYEDEVAAAEKKYALRLNDLKNSYHGALTDISDALGKTRDAIYKLIKRHTQKTPASK</sequence>
<comment type="caution">
    <text evidence="2">The sequence shown here is derived from an EMBL/GenBank/DDBJ whole genome shotgun (WGS) entry which is preliminary data.</text>
</comment>
<dbReference type="EMBL" id="JBHTEC010000004">
    <property type="protein sequence ID" value="MFD0287729.1"/>
    <property type="molecule type" value="Genomic_DNA"/>
</dbReference>
<evidence type="ECO:0000313" key="3">
    <source>
        <dbReference type="Proteomes" id="UP001596957"/>
    </source>
</evidence>
<gene>
    <name evidence="2" type="ORF">ACFQZP_40120</name>
</gene>
<organism evidence="2 3">
    <name type="scientific">Streptomyces lutosisoli</name>
    <dbReference type="NCBI Taxonomy" id="2665721"/>
    <lineage>
        <taxon>Bacteria</taxon>
        <taxon>Bacillati</taxon>
        <taxon>Actinomycetota</taxon>
        <taxon>Actinomycetes</taxon>
        <taxon>Kitasatosporales</taxon>
        <taxon>Streptomycetaceae</taxon>
        <taxon>Streptomyces</taxon>
    </lineage>
</organism>
<accession>A0ABW2VY15</accession>
<keyword evidence="1" id="KW-0175">Coiled coil</keyword>
<evidence type="ECO:0000313" key="2">
    <source>
        <dbReference type="EMBL" id="MFD0287729.1"/>
    </source>
</evidence>
<evidence type="ECO:0000256" key="1">
    <source>
        <dbReference type="SAM" id="Coils"/>
    </source>
</evidence>
<feature type="coiled-coil region" evidence="1">
    <location>
        <begin position="7"/>
        <end position="41"/>
    </location>
</feature>
<keyword evidence="3" id="KW-1185">Reference proteome</keyword>